<evidence type="ECO:0008006" key="4">
    <source>
        <dbReference type="Google" id="ProtNLM"/>
    </source>
</evidence>
<dbReference type="InterPro" id="IPR004244">
    <property type="entry name" value="Transposase_22"/>
</dbReference>
<name>A0AA35LNV3_9SAUR</name>
<reference evidence="2" key="1">
    <citation type="submission" date="2022-12" db="EMBL/GenBank/DDBJ databases">
        <authorList>
            <person name="Alioto T."/>
            <person name="Alioto T."/>
            <person name="Gomez Garrido J."/>
        </authorList>
    </citation>
    <scope>NUCLEOTIDE SEQUENCE</scope>
</reference>
<keyword evidence="3" id="KW-1185">Reference proteome</keyword>
<gene>
    <name evidence="2" type="ORF">PODLI_1B032079</name>
</gene>
<dbReference type="EMBL" id="OX395145">
    <property type="protein sequence ID" value="CAI5799378.1"/>
    <property type="molecule type" value="Genomic_DNA"/>
</dbReference>
<evidence type="ECO:0000256" key="1">
    <source>
        <dbReference type="SAM" id="MobiDB-lite"/>
    </source>
</evidence>
<protein>
    <recommendedName>
        <fullName evidence="4">L1 transposable element RRM domain-containing protein</fullName>
    </recommendedName>
</protein>
<dbReference type="PANTHER" id="PTHR11505">
    <property type="entry name" value="L1 TRANSPOSABLE ELEMENT-RELATED"/>
    <property type="match status" value="1"/>
</dbReference>
<evidence type="ECO:0000313" key="2">
    <source>
        <dbReference type="EMBL" id="CAI5799378.1"/>
    </source>
</evidence>
<evidence type="ECO:0000313" key="3">
    <source>
        <dbReference type="Proteomes" id="UP001178461"/>
    </source>
</evidence>
<sequence length="307" mass="36288">MAASDLEVKTETEVIKPKAFQKEIKKAVEGVKNSITKAITKVEDKLSKLAETVELIAENVNAAWKLAQANKEKIKVLQEQTRKLKTNNEYVNDKLMDLENRARRSNSRLKNVPETEDMEKVVEWMANLLPELGISKDSLNRIHRAGKLRNESNWPRDVIMRFGRYTHREQVFKALKNLDRLDKLLYNGKKVMVFEDLSLETIKRKMNLRAFTMVLQEKDMKNNWRMAPFALRMQYKGETLYAKDQQQMVALFKHVGLQLPKDFKGTPDLEENDLREEREQTQGWQKRKEKKTEKKSWDFRDRVKYKK</sequence>
<proteinExistence type="predicted"/>
<dbReference type="Gene3D" id="3.30.70.1820">
    <property type="entry name" value="L1 transposable element, RRM domain"/>
    <property type="match status" value="1"/>
</dbReference>
<feature type="region of interest" description="Disordered" evidence="1">
    <location>
        <begin position="263"/>
        <end position="307"/>
    </location>
</feature>
<dbReference type="Proteomes" id="UP001178461">
    <property type="component" value="Chromosome W"/>
</dbReference>
<accession>A0AA35LNV3</accession>
<dbReference type="AlphaFoldDB" id="A0AA35LNV3"/>
<feature type="compositionally biased region" description="Basic and acidic residues" evidence="1">
    <location>
        <begin position="290"/>
        <end position="307"/>
    </location>
</feature>
<organism evidence="2 3">
    <name type="scientific">Podarcis lilfordi</name>
    <name type="common">Lilford's wall lizard</name>
    <dbReference type="NCBI Taxonomy" id="74358"/>
    <lineage>
        <taxon>Eukaryota</taxon>
        <taxon>Metazoa</taxon>
        <taxon>Chordata</taxon>
        <taxon>Craniata</taxon>
        <taxon>Vertebrata</taxon>
        <taxon>Euteleostomi</taxon>
        <taxon>Lepidosauria</taxon>
        <taxon>Squamata</taxon>
        <taxon>Bifurcata</taxon>
        <taxon>Unidentata</taxon>
        <taxon>Episquamata</taxon>
        <taxon>Laterata</taxon>
        <taxon>Lacertibaenia</taxon>
        <taxon>Lacertidae</taxon>
        <taxon>Podarcis</taxon>
    </lineage>
</organism>